<dbReference type="SUPFAM" id="SSF53335">
    <property type="entry name" value="S-adenosyl-L-methionine-dependent methyltransferases"/>
    <property type="match status" value="1"/>
</dbReference>
<evidence type="ECO:0000256" key="4">
    <source>
        <dbReference type="ARBA" id="ARBA00022691"/>
    </source>
</evidence>
<comment type="caution">
    <text evidence="8">The sequence shown here is derived from an EMBL/GenBank/DDBJ whole genome shotgun (WGS) entry which is preliminary data.</text>
</comment>
<dbReference type="GO" id="GO:0009307">
    <property type="term" value="P:DNA restriction-modification system"/>
    <property type="evidence" value="ECO:0007669"/>
    <property type="project" value="UniProtKB-KW"/>
</dbReference>
<evidence type="ECO:0000313" key="8">
    <source>
        <dbReference type="EMBL" id="MBI5168178.1"/>
    </source>
</evidence>
<feature type="active site" evidence="6">
    <location>
        <position position="86"/>
    </location>
</feature>
<dbReference type="PANTHER" id="PTHR10629">
    <property type="entry name" value="CYTOSINE-SPECIFIC METHYLTRANSFERASE"/>
    <property type="match status" value="1"/>
</dbReference>
<evidence type="ECO:0000256" key="2">
    <source>
        <dbReference type="ARBA" id="ARBA00022603"/>
    </source>
</evidence>
<protein>
    <recommendedName>
        <fullName evidence="1">DNA (cytosine-5-)-methyltransferase</fullName>
        <ecNumber evidence="1">2.1.1.37</ecNumber>
    </recommendedName>
</protein>
<dbReference type="PROSITE" id="PS51679">
    <property type="entry name" value="SAM_MT_C5"/>
    <property type="match status" value="1"/>
</dbReference>
<keyword evidence="2 6" id="KW-0489">Methyltransferase</keyword>
<dbReference type="PROSITE" id="PS00095">
    <property type="entry name" value="C5_MTASE_2"/>
    <property type="match status" value="1"/>
</dbReference>
<accession>A0A933W1V1</accession>
<keyword evidence="3 6" id="KW-0808">Transferase</keyword>
<gene>
    <name evidence="8" type="ORF">HZA61_01690</name>
</gene>
<dbReference type="GO" id="GO:0003677">
    <property type="term" value="F:DNA binding"/>
    <property type="evidence" value="ECO:0007669"/>
    <property type="project" value="TreeGrafter"/>
</dbReference>
<dbReference type="GO" id="GO:0032259">
    <property type="term" value="P:methylation"/>
    <property type="evidence" value="ECO:0007669"/>
    <property type="project" value="UniProtKB-KW"/>
</dbReference>
<dbReference type="Gene3D" id="3.40.50.150">
    <property type="entry name" value="Vaccinia Virus protein VP39"/>
    <property type="match status" value="1"/>
</dbReference>
<dbReference type="InterPro" id="IPR029063">
    <property type="entry name" value="SAM-dependent_MTases_sf"/>
</dbReference>
<dbReference type="NCBIfam" id="TIGR00675">
    <property type="entry name" value="dcm"/>
    <property type="match status" value="1"/>
</dbReference>
<dbReference type="EMBL" id="JACRIW010000015">
    <property type="protein sequence ID" value="MBI5168178.1"/>
    <property type="molecule type" value="Genomic_DNA"/>
</dbReference>
<sequence>MGKASTPTVSAVDLFCGAGGLTRGLIAAGVKVVAGIDIDPDAEHAYTANNGGAKYLQWDVSRKQAKTVAALFPKGGVRLLAGCAPCQPFSNLTNGIKRHEAWDLLTYFGKLVERIRPELVTMENVPELARRGREVFDEFKASLERAGYKYDWRIVNCADYGVPQQRRRLVLLASRLGPIKVPRGRLRKASQWVTVSKAIGDLPPVRSGEVHPKDRLHLSAKLSDLNLRRIRATAHDGGGREGWPEELLLECHKRETGGRYTSIYGRMAWDSPAPTMTTLCHNLGSGRFGHPEQDRAISLREASLLQGFPRDYSFWPEKSKTNRSAVARLIGNAVPPPLAEALGGTLVRHARKHKPKARSSK</sequence>
<dbReference type="Proteomes" id="UP000696931">
    <property type="component" value="Unassembled WGS sequence"/>
</dbReference>
<dbReference type="GO" id="GO:0044027">
    <property type="term" value="P:negative regulation of gene expression via chromosomal CpG island methylation"/>
    <property type="evidence" value="ECO:0007669"/>
    <property type="project" value="TreeGrafter"/>
</dbReference>
<name>A0A933W1V1_UNCEI</name>
<evidence type="ECO:0000256" key="7">
    <source>
        <dbReference type="RuleBase" id="RU000416"/>
    </source>
</evidence>
<comment type="similarity">
    <text evidence="6 7">Belongs to the class I-like SAM-binding methyltransferase superfamily. C5-methyltransferase family.</text>
</comment>
<proteinExistence type="inferred from homology"/>
<keyword evidence="5" id="KW-0680">Restriction system</keyword>
<organism evidence="8 9">
    <name type="scientific">Eiseniibacteriota bacterium</name>
    <dbReference type="NCBI Taxonomy" id="2212470"/>
    <lineage>
        <taxon>Bacteria</taxon>
        <taxon>Candidatus Eiseniibacteriota</taxon>
    </lineage>
</organism>
<evidence type="ECO:0000256" key="5">
    <source>
        <dbReference type="ARBA" id="ARBA00022747"/>
    </source>
</evidence>
<evidence type="ECO:0000256" key="1">
    <source>
        <dbReference type="ARBA" id="ARBA00011975"/>
    </source>
</evidence>
<dbReference type="AlphaFoldDB" id="A0A933W1V1"/>
<dbReference type="Pfam" id="PF00145">
    <property type="entry name" value="DNA_methylase"/>
    <property type="match status" value="1"/>
</dbReference>
<dbReference type="Gene3D" id="3.90.120.10">
    <property type="entry name" value="DNA Methylase, subunit A, domain 2"/>
    <property type="match status" value="1"/>
</dbReference>
<evidence type="ECO:0000256" key="6">
    <source>
        <dbReference type="PROSITE-ProRule" id="PRU01016"/>
    </source>
</evidence>
<dbReference type="InterPro" id="IPR001525">
    <property type="entry name" value="C5_MeTfrase"/>
</dbReference>
<dbReference type="PANTHER" id="PTHR10629:SF52">
    <property type="entry name" value="DNA (CYTOSINE-5)-METHYLTRANSFERASE 1"/>
    <property type="match status" value="1"/>
</dbReference>
<dbReference type="InterPro" id="IPR050390">
    <property type="entry name" value="C5-Methyltransferase"/>
</dbReference>
<dbReference type="EC" id="2.1.1.37" evidence="1"/>
<reference evidence="8" key="1">
    <citation type="submission" date="2020-07" db="EMBL/GenBank/DDBJ databases">
        <title>Huge and variable diversity of episymbiotic CPR bacteria and DPANN archaea in groundwater ecosystems.</title>
        <authorList>
            <person name="He C.Y."/>
            <person name="Keren R."/>
            <person name="Whittaker M."/>
            <person name="Farag I.F."/>
            <person name="Doudna J."/>
            <person name="Cate J.H.D."/>
            <person name="Banfield J.F."/>
        </authorList>
    </citation>
    <scope>NUCLEOTIDE SEQUENCE</scope>
    <source>
        <strain evidence="8">NC_groundwater_1813_Pr3_B-0.1um_71_17</strain>
    </source>
</reference>
<dbReference type="PRINTS" id="PR00105">
    <property type="entry name" value="C5METTRFRASE"/>
</dbReference>
<keyword evidence="4 6" id="KW-0949">S-adenosyl-L-methionine</keyword>
<evidence type="ECO:0000256" key="3">
    <source>
        <dbReference type="ARBA" id="ARBA00022679"/>
    </source>
</evidence>
<dbReference type="InterPro" id="IPR031303">
    <property type="entry name" value="C5_meth_CS"/>
</dbReference>
<evidence type="ECO:0000313" key="9">
    <source>
        <dbReference type="Proteomes" id="UP000696931"/>
    </source>
</evidence>
<dbReference type="GO" id="GO:0003886">
    <property type="term" value="F:DNA (cytosine-5-)-methyltransferase activity"/>
    <property type="evidence" value="ECO:0007669"/>
    <property type="project" value="UniProtKB-EC"/>
</dbReference>